<evidence type="ECO:0000313" key="7">
    <source>
        <dbReference type="EMBL" id="EAK89717.1"/>
    </source>
</evidence>
<evidence type="ECO:0000259" key="5">
    <source>
        <dbReference type="Pfam" id="PF01137"/>
    </source>
</evidence>
<dbReference type="Proteomes" id="UP000006726">
    <property type="component" value="Chromosome 8"/>
</dbReference>
<dbReference type="OrthoDB" id="1911237at2759"/>
<dbReference type="InterPro" id="IPR000228">
    <property type="entry name" value="RNA3'_term_phos_cyc"/>
</dbReference>
<dbReference type="Pfam" id="PF01137">
    <property type="entry name" value="RTC"/>
    <property type="match status" value="1"/>
</dbReference>
<protein>
    <submittedName>
        <fullName evidence="7">RNA 3'-Terminal Phosphate Cyclase-like protein</fullName>
    </submittedName>
</protein>
<evidence type="ECO:0000256" key="2">
    <source>
        <dbReference type="ARBA" id="ARBA00007089"/>
    </source>
</evidence>
<comment type="caution">
    <text evidence="7">The sequence shown here is derived from an EMBL/GenBank/DDBJ whole genome shotgun (WGS) entry which is preliminary data.</text>
</comment>
<dbReference type="NCBIfam" id="TIGR03400">
    <property type="entry name" value="18S_RNA_Rcl1p"/>
    <property type="match status" value="1"/>
</dbReference>
<dbReference type="GO" id="GO:0004521">
    <property type="term" value="F:RNA endonuclease activity"/>
    <property type="evidence" value="ECO:0007669"/>
    <property type="project" value="TreeGrafter"/>
</dbReference>
<feature type="domain" description="RNA 3'-terminal phosphate cyclase insert" evidence="6">
    <location>
        <begin position="214"/>
        <end position="290"/>
    </location>
</feature>
<dbReference type="PANTHER" id="PTHR11096">
    <property type="entry name" value="RNA 3' TERMINAL PHOSPHATE CYCLASE"/>
    <property type="match status" value="1"/>
</dbReference>
<gene>
    <name evidence="7" type="ORF">cgd8_3660</name>
</gene>
<dbReference type="Pfam" id="PF05189">
    <property type="entry name" value="RTC_insert"/>
    <property type="match status" value="1"/>
</dbReference>
<comment type="similarity">
    <text evidence="2">Belongs to the RNA 3'-terminal cyclase family. Type 2 subfamily.</text>
</comment>
<dbReference type="GO" id="GO:0005730">
    <property type="term" value="C:nucleolus"/>
    <property type="evidence" value="ECO:0007669"/>
    <property type="project" value="UniProtKB-SubCell"/>
</dbReference>
<comment type="subcellular location">
    <subcellularLocation>
        <location evidence="1">Nucleus</location>
        <location evidence="1">Nucleolus</location>
    </subcellularLocation>
</comment>
<evidence type="ECO:0000256" key="4">
    <source>
        <dbReference type="ARBA" id="ARBA00023242"/>
    </source>
</evidence>
<dbReference type="GeneID" id="3374607"/>
<feature type="domain" description="RNA 3'-terminal phosphate cyclase" evidence="5">
    <location>
        <begin position="29"/>
        <end position="437"/>
    </location>
</feature>
<evidence type="ECO:0000256" key="1">
    <source>
        <dbReference type="ARBA" id="ARBA00004604"/>
    </source>
</evidence>
<dbReference type="STRING" id="353152.Q5CVL1"/>
<dbReference type="PANTHER" id="PTHR11096:SF1">
    <property type="entry name" value="RNA 3'-TERMINAL PHOSPHATE CYCLASE-LIKE PROTEIN"/>
    <property type="match status" value="1"/>
</dbReference>
<dbReference type="Gene3D" id="3.30.360.20">
    <property type="entry name" value="RNA 3'-terminal phosphate cyclase, insert domain"/>
    <property type="match status" value="1"/>
</dbReference>
<dbReference type="InParanoid" id="Q5CVL1"/>
<sequence>IKLSVEVCISLIEFLQVKQFFSIFFDMLIFKGGNFLRQRLALSTITGKPIIIKEIRADDTLNPGLNDSETSLLHLLDYVTDGSKIKINDTGTTLNYTPGIITGGGTSDKPLIHECHPSRSLSYYIEFLLMFAQFGRDPLCIKLIGITDNSSTDHSSDLIRMVTIPLIKKMIPQVGEISLSIIKRSVSQNSPGQVQLNIPTIKKIEPILMDGPIGRIKRIRGISWYTGSASAQIAIKMISKARGILNKFIPDVWIYFDKPKKDSLQNDEEITGFGMTLVAESIKGITIGSNCSFISSSIDVQKMLNIPMESFEEEQVFNSDNINEYQIPDLSSDLSANGEYSNESRNETSSSIQEIQNNEEFKSLTEWEKIGWLTASRLLLEIDSQSNVDTSHQIYPLLFMSLSQDTATSKLKLSKLAPMTIQFMRDLKTFTNIEFTIKEDTENGLFIILSCTGIGFSNFARKAA</sequence>
<dbReference type="SUPFAM" id="SSF55205">
    <property type="entry name" value="EPT/RTPC-like"/>
    <property type="match status" value="1"/>
</dbReference>
<accession>Q5CVL1</accession>
<dbReference type="Gene3D" id="3.65.10.20">
    <property type="entry name" value="RNA 3'-terminal phosphate cyclase domain"/>
    <property type="match status" value="2"/>
</dbReference>
<dbReference type="FunCoup" id="Q5CVL1">
    <property type="interactions" value="258"/>
</dbReference>
<dbReference type="InterPro" id="IPR037136">
    <property type="entry name" value="RNA3'_phos_cyclase_dom_sf"/>
</dbReference>
<name>Q5CVL1_CRYPI</name>
<organism evidence="7 8">
    <name type="scientific">Cryptosporidium parvum (strain Iowa II)</name>
    <dbReference type="NCBI Taxonomy" id="353152"/>
    <lineage>
        <taxon>Eukaryota</taxon>
        <taxon>Sar</taxon>
        <taxon>Alveolata</taxon>
        <taxon>Apicomplexa</taxon>
        <taxon>Conoidasida</taxon>
        <taxon>Coccidia</taxon>
        <taxon>Eucoccidiorida</taxon>
        <taxon>Eimeriorina</taxon>
        <taxon>Cryptosporidiidae</taxon>
        <taxon>Cryptosporidium</taxon>
    </lineage>
</organism>
<dbReference type="AlphaFoldDB" id="Q5CVL1"/>
<dbReference type="GO" id="GO:0000479">
    <property type="term" value="P:endonucleolytic cleavage of tricistronic rRNA transcript (SSU-rRNA, 5.8S rRNA, LSU-rRNA)"/>
    <property type="evidence" value="ECO:0007669"/>
    <property type="project" value="TreeGrafter"/>
</dbReference>
<dbReference type="EMBL" id="AAEE01000003">
    <property type="protein sequence ID" value="EAK89717.1"/>
    <property type="molecule type" value="Genomic_DNA"/>
</dbReference>
<keyword evidence="4" id="KW-0539">Nucleus</keyword>
<dbReference type="CDD" id="cd00875">
    <property type="entry name" value="RNA_Cyclase_Class_I"/>
    <property type="match status" value="1"/>
</dbReference>
<evidence type="ECO:0000313" key="8">
    <source>
        <dbReference type="Proteomes" id="UP000006726"/>
    </source>
</evidence>
<dbReference type="KEGG" id="cpv:cgd8_3660"/>
<proteinExistence type="inferred from homology"/>
<dbReference type="RefSeq" id="XP_627258.1">
    <property type="nucleotide sequence ID" value="XM_627258.1"/>
</dbReference>
<reference evidence="7 8" key="1">
    <citation type="journal article" date="2004" name="Science">
        <title>Complete genome sequence of the apicomplexan, Cryptosporidium parvum.</title>
        <authorList>
            <person name="Abrahamsen M.S."/>
            <person name="Templeton T.J."/>
            <person name="Enomoto S."/>
            <person name="Abrahante J.E."/>
            <person name="Zhu G."/>
            <person name="Lancto C.A."/>
            <person name="Deng M."/>
            <person name="Liu C."/>
            <person name="Widmer G."/>
            <person name="Tzipori S."/>
            <person name="Buck G.A."/>
            <person name="Xu P."/>
            <person name="Bankier A.T."/>
            <person name="Dear P.H."/>
            <person name="Konfortov B.A."/>
            <person name="Spriggs H.F."/>
            <person name="Iyer L."/>
            <person name="Anantharaman V."/>
            <person name="Aravind L."/>
            <person name="Kapur V."/>
        </authorList>
    </citation>
    <scope>NUCLEOTIDE SEQUENCE [LARGE SCALE GENOMIC DNA]</scope>
    <source>
        <strain evidence="8">Iowa II</strain>
    </source>
</reference>
<dbReference type="InterPro" id="IPR013792">
    <property type="entry name" value="RNA3'P_cycl/enolpyr_Trfase_a/b"/>
</dbReference>
<keyword evidence="3" id="KW-0690">Ribosome biogenesis</keyword>
<keyword evidence="8" id="KW-1185">Reference proteome</keyword>
<dbReference type="OMA" id="FFMNNLK"/>
<dbReference type="InterPro" id="IPR013791">
    <property type="entry name" value="RNA3'-term_phos_cycl_insert"/>
</dbReference>
<evidence type="ECO:0000259" key="6">
    <source>
        <dbReference type="Pfam" id="PF05189"/>
    </source>
</evidence>
<dbReference type="InterPro" id="IPR036553">
    <property type="entry name" value="RPTC_insert"/>
</dbReference>
<dbReference type="InterPro" id="IPR023797">
    <property type="entry name" value="RNA3'_phos_cyclase_dom"/>
</dbReference>
<feature type="non-terminal residue" evidence="7">
    <location>
        <position position="1"/>
    </location>
</feature>
<evidence type="ECO:0000256" key="3">
    <source>
        <dbReference type="ARBA" id="ARBA00022517"/>
    </source>
</evidence>
<dbReference type="InterPro" id="IPR016443">
    <property type="entry name" value="RNA3'_term_phos_cyc_type_2"/>
</dbReference>